<reference evidence="1" key="1">
    <citation type="journal article" date="2019" name="MBio">
        <title>Virus Genomes from Deep Sea Sediments Expand the Ocean Megavirome and Support Independent Origins of Viral Gigantism.</title>
        <authorList>
            <person name="Backstrom D."/>
            <person name="Yutin N."/>
            <person name="Jorgensen S.L."/>
            <person name="Dharamshi J."/>
            <person name="Homa F."/>
            <person name="Zaremba-Niedwiedzka K."/>
            <person name="Spang A."/>
            <person name="Wolf Y.I."/>
            <person name="Koonin E.V."/>
            <person name="Ettema T.J."/>
        </authorList>
    </citation>
    <scope>NUCLEOTIDE SEQUENCE</scope>
</reference>
<protein>
    <submittedName>
        <fullName evidence="1">Uncharacterized protein</fullName>
    </submittedName>
</protein>
<accession>A0A481YYE4</accession>
<evidence type="ECO:0000313" key="1">
    <source>
        <dbReference type="EMBL" id="QBK87486.1"/>
    </source>
</evidence>
<dbReference type="EMBL" id="MK500353">
    <property type="protein sequence ID" value="QBK87486.1"/>
    <property type="molecule type" value="Genomic_DNA"/>
</dbReference>
<proteinExistence type="predicted"/>
<gene>
    <name evidence="1" type="ORF">LCMAC201_03960</name>
</gene>
<name>A0A481YYE4_9VIRU</name>
<sequence length="193" mass="22279">MSFSVSKQMPKRLARKIGHGEDEPVSLSESTTVLVVTDLYIMPYTDRSFVVMGETLDHSNALTLLGGKYNTNLRIGQGWIFAKVREESVRKYIESGEIIPYVYTEQDQAKYNQKKVDTKETVDLSKEFRNLFRELREAFDSDEDYEGKSIIEVIYQLEEKYLPRGVVSIKADTKEIPKTTPENQNLKRIVKNI</sequence>
<organism evidence="1">
    <name type="scientific">Marseillevirus LCMAC201</name>
    <dbReference type="NCBI Taxonomy" id="2506605"/>
    <lineage>
        <taxon>Viruses</taxon>
        <taxon>Varidnaviria</taxon>
        <taxon>Bamfordvirae</taxon>
        <taxon>Nucleocytoviricota</taxon>
        <taxon>Megaviricetes</taxon>
        <taxon>Pimascovirales</taxon>
        <taxon>Pimascovirales incertae sedis</taxon>
        <taxon>Marseilleviridae</taxon>
    </lineage>
</organism>